<dbReference type="InterPro" id="IPR000073">
    <property type="entry name" value="AB_hydrolase_1"/>
</dbReference>
<reference evidence="5" key="1">
    <citation type="submission" date="2023-03" db="EMBL/GenBank/DDBJ databases">
        <authorList>
            <person name="Steffen K."/>
            <person name="Cardenas P."/>
        </authorList>
    </citation>
    <scope>NUCLEOTIDE SEQUENCE</scope>
</reference>
<dbReference type="PROSITE" id="PS00189">
    <property type="entry name" value="LIPOYL"/>
    <property type="match status" value="1"/>
</dbReference>
<protein>
    <submittedName>
        <fullName evidence="5">Dihydrolipoyllysine-residue acetyltransferase component of acetoin cleaving system</fullName>
    </submittedName>
</protein>
<comment type="caution">
    <text evidence="5">The sequence shown here is derived from an EMBL/GenBank/DDBJ whole genome shotgun (WGS) entry which is preliminary data.</text>
</comment>
<evidence type="ECO:0000256" key="1">
    <source>
        <dbReference type="ARBA" id="ARBA00022823"/>
    </source>
</evidence>
<dbReference type="AlphaFoldDB" id="A0AA35SNI8"/>
<dbReference type="CDD" id="cd06849">
    <property type="entry name" value="lipoyl_domain"/>
    <property type="match status" value="1"/>
</dbReference>
<dbReference type="Gene3D" id="3.40.50.1820">
    <property type="entry name" value="alpha/beta hydrolase"/>
    <property type="match status" value="1"/>
</dbReference>
<organism evidence="5 6">
    <name type="scientific">Geodia barretti</name>
    <name type="common">Barrett's horny sponge</name>
    <dbReference type="NCBI Taxonomy" id="519541"/>
    <lineage>
        <taxon>Eukaryota</taxon>
        <taxon>Metazoa</taxon>
        <taxon>Porifera</taxon>
        <taxon>Demospongiae</taxon>
        <taxon>Heteroscleromorpha</taxon>
        <taxon>Tetractinellida</taxon>
        <taxon>Astrophorina</taxon>
        <taxon>Geodiidae</taxon>
        <taxon>Geodia</taxon>
    </lineage>
</organism>
<dbReference type="NCBIfam" id="NF011457">
    <property type="entry name" value="PRK14875.1"/>
    <property type="match status" value="1"/>
</dbReference>
<evidence type="ECO:0000259" key="4">
    <source>
        <dbReference type="PROSITE" id="PS50968"/>
    </source>
</evidence>
<dbReference type="SUPFAM" id="SSF51230">
    <property type="entry name" value="Single hybrid motif"/>
    <property type="match status" value="1"/>
</dbReference>
<dbReference type="Pfam" id="PF00561">
    <property type="entry name" value="Abhydrolase_1"/>
    <property type="match status" value="1"/>
</dbReference>
<dbReference type="EMBL" id="CASHTH010002581">
    <property type="protein sequence ID" value="CAI8032011.1"/>
    <property type="molecule type" value="Genomic_DNA"/>
</dbReference>
<accession>A0AA35SNI8</accession>
<feature type="region of interest" description="Disordered" evidence="3">
    <location>
        <begin position="153"/>
        <end position="196"/>
    </location>
</feature>
<dbReference type="PANTHER" id="PTHR43689">
    <property type="entry name" value="HYDROLASE"/>
    <property type="match status" value="1"/>
</dbReference>
<evidence type="ECO:0000313" key="5">
    <source>
        <dbReference type="EMBL" id="CAI8032011.1"/>
    </source>
</evidence>
<dbReference type="Pfam" id="PF00364">
    <property type="entry name" value="Biotin_lipoyl"/>
    <property type="match status" value="1"/>
</dbReference>
<dbReference type="Proteomes" id="UP001174909">
    <property type="component" value="Unassembled WGS sequence"/>
</dbReference>
<dbReference type="SUPFAM" id="SSF53474">
    <property type="entry name" value="alpha/beta-Hydrolases"/>
    <property type="match status" value="1"/>
</dbReference>
<dbReference type="PANTHER" id="PTHR43689:SF8">
    <property type="entry name" value="ALPHA_BETA-HYDROLASES SUPERFAMILY PROTEIN"/>
    <property type="match status" value="1"/>
</dbReference>
<dbReference type="PRINTS" id="PR00111">
    <property type="entry name" value="ABHYDROLASE"/>
</dbReference>
<evidence type="ECO:0000256" key="2">
    <source>
        <dbReference type="ARBA" id="ARBA00022946"/>
    </source>
</evidence>
<dbReference type="InterPro" id="IPR003016">
    <property type="entry name" value="2-oxoA_DH_lipoyl-BS"/>
</dbReference>
<keyword evidence="6" id="KW-1185">Reference proteome</keyword>
<keyword evidence="1" id="KW-0450">Lipoyl</keyword>
<name>A0AA35SNI8_GEOBA</name>
<evidence type="ECO:0000256" key="3">
    <source>
        <dbReference type="SAM" id="MobiDB-lite"/>
    </source>
</evidence>
<keyword evidence="2" id="KW-0809">Transit peptide</keyword>
<sequence length="369" mass="38538">MSEGIRPICMPKWGLSMKEGKVAGWLVGEGDSLTPGDEVIDIETEKISSAVEAADAGVLRRCVAQEGDVLPVGGLLGIVADESVADADIDAFVTDFQANFVPPEDDDEDSGPATETVEIDGRQIRYLTRGEGGTPVILIHGFGGDLNNWCSTTRRSPRRGRSTPSTCRGTAAPARMRATARSASSPESSPASPMPLGIEKAHLVGHSMGGAIALAMARSAPARVASITLIGSAGLGSEIDGDYLEGFISAERRKGLKPHVEKLFSDPALVTRQLINDLLAFKRIDGVTAALGTIRDAFAPGGAQAEVMRDVAGSVPTLVLWGAGDQIIPASHAEGLPDGVDCTVLDGQGHMVQMEAATEVNRLIDKHVG</sequence>
<dbReference type="InterPro" id="IPR011053">
    <property type="entry name" value="Single_hybrid_motif"/>
</dbReference>
<evidence type="ECO:0000313" key="6">
    <source>
        <dbReference type="Proteomes" id="UP001174909"/>
    </source>
</evidence>
<dbReference type="PROSITE" id="PS50968">
    <property type="entry name" value="BIOTINYL_LIPOYL"/>
    <property type="match status" value="1"/>
</dbReference>
<dbReference type="InterPro" id="IPR000089">
    <property type="entry name" value="Biotin_lipoyl"/>
</dbReference>
<feature type="compositionally biased region" description="Low complexity" evidence="3">
    <location>
        <begin position="162"/>
        <end position="195"/>
    </location>
</feature>
<gene>
    <name evidence="5" type="ORF">GBAR_LOCUS18127</name>
</gene>
<proteinExistence type="predicted"/>
<feature type="domain" description="Lipoyl-binding" evidence="4">
    <location>
        <begin position="5"/>
        <end position="80"/>
    </location>
</feature>
<dbReference type="InterPro" id="IPR029058">
    <property type="entry name" value="AB_hydrolase_fold"/>
</dbReference>
<dbReference type="Gene3D" id="2.40.50.100">
    <property type="match status" value="1"/>
</dbReference>